<reference evidence="1" key="1">
    <citation type="journal article" date="2014" name="PLoS ONE">
        <title>Transcriptome-Based Identification of ABC Transporters in the Western Tarnished Plant Bug Lygus hesperus.</title>
        <authorList>
            <person name="Hull J.J."/>
            <person name="Chaney K."/>
            <person name="Geib S.M."/>
            <person name="Fabrick J.A."/>
            <person name="Brent C.S."/>
            <person name="Walsh D."/>
            <person name="Lavine L.C."/>
        </authorList>
    </citation>
    <scope>NUCLEOTIDE SEQUENCE</scope>
</reference>
<protein>
    <recommendedName>
        <fullName evidence="2">Aminomethyltransferase folate-binding domain-containing protein</fullName>
    </recommendedName>
</protein>
<dbReference type="InterPro" id="IPR017703">
    <property type="entry name" value="YgfZ/GCV_T_CS"/>
</dbReference>
<sequence>PPMLLYSRHCLQLVNARVNAIHSTNTRTPPHTSIHTDPTPAYVAVKLSGTHAGTLLQNLSTQNIQKFCSNYSQQRCSSWSDTVYCAWLNARGKLLFETPVGVLEPPDVTTLEGGAFVIFIPYTLAQPFVTHLRDNSLRMRYTTQMLMDVQLHKSSTCASDTSITFRDSRPCITGDQPTHSFYYSIPHNFQTTQTVSHNSVSDNLVDLHHHLVMHCIGGWLNNVEQTGKFFPLECNMEELQAIDFDKGCYLGQQTTTRTKFRGVVRKRMLPFTYTISTADECGISVSATAANTIKDREVFTHCRDSDTLHTVGVVVSIFSDRSVGVAHLRLDSTHDTLYAVVGDAVIVLTPLT</sequence>
<dbReference type="Gene3D" id="2.40.30.160">
    <property type="match status" value="1"/>
</dbReference>
<dbReference type="PANTHER" id="PTHR22602">
    <property type="entry name" value="TRANSFERASE CAF17, MITOCHONDRIAL-RELATED"/>
    <property type="match status" value="1"/>
</dbReference>
<dbReference type="SUPFAM" id="SSF103025">
    <property type="entry name" value="Folate-binding domain"/>
    <property type="match status" value="1"/>
</dbReference>
<dbReference type="GO" id="GO:0016226">
    <property type="term" value="P:iron-sulfur cluster assembly"/>
    <property type="evidence" value="ECO:0007669"/>
    <property type="project" value="TreeGrafter"/>
</dbReference>
<accession>A0A0A9VVF1</accession>
<gene>
    <name evidence="1" type="ORF">CM83_3428</name>
</gene>
<dbReference type="InterPro" id="IPR045179">
    <property type="entry name" value="YgfZ/GcvT"/>
</dbReference>
<dbReference type="GO" id="GO:0005759">
    <property type="term" value="C:mitochondrial matrix"/>
    <property type="evidence" value="ECO:0007669"/>
    <property type="project" value="TreeGrafter"/>
</dbReference>
<organism evidence="1">
    <name type="scientific">Lygus hesperus</name>
    <name type="common">Western plant bug</name>
    <dbReference type="NCBI Taxonomy" id="30085"/>
    <lineage>
        <taxon>Eukaryota</taxon>
        <taxon>Metazoa</taxon>
        <taxon>Ecdysozoa</taxon>
        <taxon>Arthropoda</taxon>
        <taxon>Hexapoda</taxon>
        <taxon>Insecta</taxon>
        <taxon>Pterygota</taxon>
        <taxon>Neoptera</taxon>
        <taxon>Paraneoptera</taxon>
        <taxon>Hemiptera</taxon>
        <taxon>Heteroptera</taxon>
        <taxon>Panheteroptera</taxon>
        <taxon>Cimicomorpha</taxon>
        <taxon>Miridae</taxon>
        <taxon>Mirini</taxon>
        <taxon>Lygus</taxon>
    </lineage>
</organism>
<feature type="non-terminal residue" evidence="1">
    <location>
        <position position="1"/>
    </location>
</feature>
<evidence type="ECO:0000313" key="1">
    <source>
        <dbReference type="EMBL" id="JAG00222.1"/>
    </source>
</evidence>
<dbReference type="PANTHER" id="PTHR22602:SF0">
    <property type="entry name" value="TRANSFERASE CAF17, MITOCHONDRIAL-RELATED"/>
    <property type="match status" value="1"/>
</dbReference>
<name>A0A0A9VVF1_LYGHE</name>
<reference evidence="1" key="2">
    <citation type="submission" date="2014-07" db="EMBL/GenBank/DDBJ databases">
        <authorList>
            <person name="Hull J."/>
        </authorList>
    </citation>
    <scope>NUCLEOTIDE SEQUENCE</scope>
</reference>
<evidence type="ECO:0008006" key="2">
    <source>
        <dbReference type="Google" id="ProtNLM"/>
    </source>
</evidence>
<dbReference type="NCBIfam" id="TIGR03317">
    <property type="entry name" value="ygfZ_signature"/>
    <property type="match status" value="1"/>
</dbReference>
<dbReference type="AlphaFoldDB" id="A0A0A9VVF1"/>
<dbReference type="EMBL" id="GBHO01043382">
    <property type="protein sequence ID" value="JAG00222.1"/>
    <property type="molecule type" value="Transcribed_RNA"/>
</dbReference>
<proteinExistence type="predicted"/>